<evidence type="ECO:0000313" key="8">
    <source>
        <dbReference type="Proteomes" id="UP000077755"/>
    </source>
</evidence>
<keyword evidence="5" id="KW-0539">Nucleus</keyword>
<dbReference type="GO" id="GO:0008270">
    <property type="term" value="F:zinc ion binding"/>
    <property type="evidence" value="ECO:0007669"/>
    <property type="project" value="UniProtKB-KW"/>
</dbReference>
<dbReference type="InterPro" id="IPR032881">
    <property type="entry name" value="Oberon-like_PHD"/>
</dbReference>
<sequence length="84" mass="9547">MIPRARQQNTSTEFFEICDLKSNVAGIVGALDAEYCCRCCDTRTDMLPHVKKFLQLCESISFHDIKKIFNLGVRVLHDVQRSAA</sequence>
<dbReference type="PANTHER" id="PTHR33345:SF6">
    <property type="entry name" value="OS03G0747200 PROTEIN"/>
    <property type="match status" value="1"/>
</dbReference>
<dbReference type="EMBL" id="CP093344">
    <property type="protein sequence ID" value="WOG86326.1"/>
    <property type="molecule type" value="Genomic_DNA"/>
</dbReference>
<evidence type="ECO:0000313" key="7">
    <source>
        <dbReference type="EMBL" id="WOG86326.1"/>
    </source>
</evidence>
<keyword evidence="3" id="KW-0863">Zinc-finger</keyword>
<evidence type="ECO:0000256" key="3">
    <source>
        <dbReference type="ARBA" id="ARBA00022771"/>
    </source>
</evidence>
<protein>
    <recommendedName>
        <fullName evidence="6">Oberon-like PHD finger domain-containing protein</fullName>
    </recommendedName>
</protein>
<evidence type="ECO:0000256" key="1">
    <source>
        <dbReference type="ARBA" id="ARBA00004123"/>
    </source>
</evidence>
<dbReference type="GO" id="GO:0005634">
    <property type="term" value="C:nucleus"/>
    <property type="evidence" value="ECO:0007669"/>
    <property type="project" value="UniProtKB-SubCell"/>
</dbReference>
<evidence type="ECO:0000256" key="4">
    <source>
        <dbReference type="ARBA" id="ARBA00022833"/>
    </source>
</evidence>
<proteinExistence type="predicted"/>
<dbReference type="AlphaFoldDB" id="A0AAF1AN78"/>
<accession>A0AAF1AN78</accession>
<gene>
    <name evidence="7" type="ORF">DCAR_0205528</name>
</gene>
<evidence type="ECO:0000256" key="5">
    <source>
        <dbReference type="ARBA" id="ARBA00023242"/>
    </source>
</evidence>
<feature type="domain" description="Oberon-like PHD finger" evidence="6">
    <location>
        <begin position="18"/>
        <end position="64"/>
    </location>
</feature>
<name>A0AAF1AN78_DAUCS</name>
<keyword evidence="4" id="KW-0862">Zinc</keyword>
<dbReference type="Proteomes" id="UP000077755">
    <property type="component" value="Chromosome 2"/>
</dbReference>
<reference evidence="7" key="1">
    <citation type="journal article" date="2016" name="Nat. Genet.">
        <title>A high-quality carrot genome assembly provides new insights into carotenoid accumulation and asterid genome evolution.</title>
        <authorList>
            <person name="Iorizzo M."/>
            <person name="Ellison S."/>
            <person name="Senalik D."/>
            <person name="Zeng P."/>
            <person name="Satapoomin P."/>
            <person name="Huang J."/>
            <person name="Bowman M."/>
            <person name="Iovene M."/>
            <person name="Sanseverino W."/>
            <person name="Cavagnaro P."/>
            <person name="Yildiz M."/>
            <person name="Macko-Podgorni A."/>
            <person name="Moranska E."/>
            <person name="Grzebelus E."/>
            <person name="Grzebelus D."/>
            <person name="Ashrafi H."/>
            <person name="Zheng Z."/>
            <person name="Cheng S."/>
            <person name="Spooner D."/>
            <person name="Van Deynze A."/>
            <person name="Simon P."/>
        </authorList>
    </citation>
    <scope>NUCLEOTIDE SEQUENCE</scope>
    <source>
        <tissue evidence="7">Leaf</tissue>
    </source>
</reference>
<keyword evidence="8" id="KW-1185">Reference proteome</keyword>
<dbReference type="PANTHER" id="PTHR33345">
    <property type="entry name" value="ADAPTER PROTEIN, PUTATIVE-RELATED"/>
    <property type="match status" value="1"/>
</dbReference>
<keyword evidence="2" id="KW-0479">Metal-binding</keyword>
<reference evidence="7" key="2">
    <citation type="submission" date="2022-03" db="EMBL/GenBank/DDBJ databases">
        <title>Draft title - Genomic analysis of global carrot germplasm unveils the trajectory of domestication and the origin of high carotenoid orange carrot.</title>
        <authorList>
            <person name="Iorizzo M."/>
            <person name="Ellison S."/>
            <person name="Senalik D."/>
            <person name="Macko-Podgorni A."/>
            <person name="Grzebelus D."/>
            <person name="Bostan H."/>
            <person name="Rolling W."/>
            <person name="Curaba J."/>
            <person name="Simon P."/>
        </authorList>
    </citation>
    <scope>NUCLEOTIDE SEQUENCE</scope>
    <source>
        <tissue evidence="7">Leaf</tissue>
    </source>
</reference>
<organism evidence="7 8">
    <name type="scientific">Daucus carota subsp. sativus</name>
    <name type="common">Carrot</name>
    <dbReference type="NCBI Taxonomy" id="79200"/>
    <lineage>
        <taxon>Eukaryota</taxon>
        <taxon>Viridiplantae</taxon>
        <taxon>Streptophyta</taxon>
        <taxon>Embryophyta</taxon>
        <taxon>Tracheophyta</taxon>
        <taxon>Spermatophyta</taxon>
        <taxon>Magnoliopsida</taxon>
        <taxon>eudicotyledons</taxon>
        <taxon>Gunneridae</taxon>
        <taxon>Pentapetalae</taxon>
        <taxon>asterids</taxon>
        <taxon>campanulids</taxon>
        <taxon>Apiales</taxon>
        <taxon>Apiaceae</taxon>
        <taxon>Apioideae</taxon>
        <taxon>Scandiceae</taxon>
        <taxon>Daucinae</taxon>
        <taxon>Daucus</taxon>
        <taxon>Daucus sect. Daucus</taxon>
    </lineage>
</organism>
<comment type="subcellular location">
    <subcellularLocation>
        <location evidence="1">Nucleus</location>
    </subcellularLocation>
</comment>
<dbReference type="Pfam" id="PF07227">
    <property type="entry name" value="PHD_Oberon"/>
    <property type="match status" value="1"/>
</dbReference>
<evidence type="ECO:0000259" key="6">
    <source>
        <dbReference type="Pfam" id="PF07227"/>
    </source>
</evidence>
<evidence type="ECO:0000256" key="2">
    <source>
        <dbReference type="ARBA" id="ARBA00022723"/>
    </source>
</evidence>